<dbReference type="PANTHER" id="PTHR46630">
    <property type="entry name" value="TETRATRICOPEPTIDE REPEAT PROTEIN 29"/>
    <property type="match status" value="1"/>
</dbReference>
<evidence type="ECO:0000256" key="3">
    <source>
        <dbReference type="ARBA" id="ARBA00022737"/>
    </source>
</evidence>
<keyword evidence="3" id="KW-0677">Repeat</keyword>
<dbReference type="Proteomes" id="UP000005203">
    <property type="component" value="Linkage group LG16"/>
</dbReference>
<proteinExistence type="predicted"/>
<dbReference type="SUPFAM" id="SSF48452">
    <property type="entry name" value="TPR-like"/>
    <property type="match status" value="1"/>
</dbReference>
<reference evidence="8" key="1">
    <citation type="submission" date="2021-01" db="UniProtKB">
        <authorList>
            <consortium name="EnsemblMetazoa"/>
        </authorList>
    </citation>
    <scope>IDENTIFICATION</scope>
    <source>
        <strain evidence="8">DH4</strain>
    </source>
</reference>
<evidence type="ECO:0000256" key="7">
    <source>
        <dbReference type="PROSITE-ProRule" id="PRU00339"/>
    </source>
</evidence>
<dbReference type="AlphaFoldDB" id="A0A7M7GMD3"/>
<dbReference type="GeneID" id="100577996"/>
<evidence type="ECO:0000256" key="4">
    <source>
        <dbReference type="ARBA" id="ARBA00022803"/>
    </source>
</evidence>
<dbReference type="PANTHER" id="PTHR46630:SF1">
    <property type="entry name" value="TETRATRICOPEPTIDE REPEAT PROTEIN 29"/>
    <property type="match status" value="1"/>
</dbReference>
<organism evidence="8">
    <name type="scientific">Apis mellifera</name>
    <name type="common">Honeybee</name>
    <dbReference type="NCBI Taxonomy" id="7460"/>
    <lineage>
        <taxon>Eukaryota</taxon>
        <taxon>Metazoa</taxon>
        <taxon>Ecdysozoa</taxon>
        <taxon>Arthropoda</taxon>
        <taxon>Hexapoda</taxon>
        <taxon>Insecta</taxon>
        <taxon>Pterygota</taxon>
        <taxon>Neoptera</taxon>
        <taxon>Endopterygota</taxon>
        <taxon>Hymenoptera</taxon>
        <taxon>Apocrita</taxon>
        <taxon>Aculeata</taxon>
        <taxon>Apoidea</taxon>
        <taxon>Anthophila</taxon>
        <taxon>Apidae</taxon>
        <taxon>Apis</taxon>
    </lineage>
</organism>
<dbReference type="GO" id="GO:0005929">
    <property type="term" value="C:cilium"/>
    <property type="evidence" value="ECO:0007669"/>
    <property type="project" value="TreeGrafter"/>
</dbReference>
<reference evidence="10" key="2">
    <citation type="submission" date="2025-04" db="UniProtKB">
        <authorList>
            <consortium name="RefSeq"/>
        </authorList>
    </citation>
    <scope>IDENTIFICATION</scope>
    <source>
        <strain evidence="10">DH4</strain>
        <tissue evidence="10">Whole body</tissue>
    </source>
</reference>
<accession>A0A8B6YT54</accession>
<dbReference type="InterPro" id="IPR051476">
    <property type="entry name" value="Bac_ResReg_Asp_Phosphatase"/>
</dbReference>
<dbReference type="InterPro" id="IPR011990">
    <property type="entry name" value="TPR-like_helical_dom_sf"/>
</dbReference>
<protein>
    <recommendedName>
        <fullName evidence="5">Tetratricopeptide repeat protein 29</fullName>
    </recommendedName>
</protein>
<accession>A0A7M7GMD3</accession>
<evidence type="ECO:0000313" key="8">
    <source>
        <dbReference type="EnsemblMetazoa" id="XP_006559459"/>
    </source>
</evidence>
<evidence type="ECO:0000313" key="10">
    <source>
        <dbReference type="RefSeq" id="XP_006559459.1"/>
    </source>
</evidence>
<gene>
    <name evidence="8" type="primary">100577996</name>
    <name evidence="10" type="synonym">LOC100577996</name>
</gene>
<feature type="repeat" description="TPR" evidence="7">
    <location>
        <begin position="288"/>
        <end position="321"/>
    </location>
</feature>
<dbReference type="KEGG" id="ame:100577996"/>
<evidence type="ECO:0000256" key="2">
    <source>
        <dbReference type="ARBA" id="ARBA00022490"/>
    </source>
</evidence>
<dbReference type="PROSITE" id="PS50005">
    <property type="entry name" value="TPR"/>
    <property type="match status" value="1"/>
</dbReference>
<dbReference type="Gene3D" id="1.25.40.10">
    <property type="entry name" value="Tetratricopeptide repeat domain"/>
    <property type="match status" value="1"/>
</dbReference>
<evidence type="ECO:0000256" key="6">
    <source>
        <dbReference type="ARBA" id="ARBA00044739"/>
    </source>
</evidence>
<evidence type="ECO:0000313" key="9">
    <source>
        <dbReference type="Proteomes" id="UP000005203"/>
    </source>
</evidence>
<dbReference type="RefSeq" id="XP_006559459.1">
    <property type="nucleotide sequence ID" value="XM_006559396.3"/>
</dbReference>
<dbReference type="InterPro" id="IPR019734">
    <property type="entry name" value="TPR_rpt"/>
</dbReference>
<comment type="function">
    <text evidence="6">Axonemal protein which is implicated in axonemal and/or peri-axonemal structure assembly and regulates flagellum assembly and beating and therefore sperm motility.</text>
</comment>
<dbReference type="EnsemblMetazoa" id="XM_006559396">
    <property type="protein sequence ID" value="XP_006559459"/>
    <property type="gene ID" value="LOC100577996"/>
</dbReference>
<dbReference type="OMA" id="KMHLAAV"/>
<keyword evidence="9" id="KW-1185">Reference proteome</keyword>
<dbReference type="OrthoDB" id="7594656at2759"/>
<name>A0A7M7GMD3_APIME</name>
<evidence type="ECO:0000256" key="5">
    <source>
        <dbReference type="ARBA" id="ARBA00040665"/>
    </source>
</evidence>
<keyword evidence="4 7" id="KW-0802">TPR repeat</keyword>
<dbReference type="GO" id="GO:0005737">
    <property type="term" value="C:cytoplasm"/>
    <property type="evidence" value="ECO:0007669"/>
    <property type="project" value="UniProtKB-SubCell"/>
</dbReference>
<keyword evidence="2" id="KW-0963">Cytoplasm</keyword>
<evidence type="ECO:0000256" key="1">
    <source>
        <dbReference type="ARBA" id="ARBA00004496"/>
    </source>
</evidence>
<sequence>MTEDNEENKYDITEFLRKDYKEWSNTSESYITNPKLKTLPQAHGKEIYKIMDDLKAALPNISPRELRRFYTPFHEAILCELEEEGYHIAYNYMKEILDLDEKIVEKTILISWKKPYLKDQKDFVLFLKDGLIQTEKCRREDDYIGRAISLLDMALFFQTKTWEWWWVTEQLYQAALSAAEWIVNDDNETITLIRYLYGRFLFYELEKPKEAITYLEKARKDSKDKYWNASYKLQIKQSSIFIECNILLYKALLILVRKIRPENPERALSFCIKAEERAIDAQDTEYMNEVLYELGKCYAAVDDMKNALHNFSKLLALARRISDAEGVCNAHMQLAFTYKQLNDDNYTEKHLQKWRESAEDFGLIEKLADAHYYTGEHFLNQRKLHLSTGHLETAFSLYSRLGLFHEADRARCIAGISKGQEKIEKYIDLLLRCGEYDQNATLDLCQWKSHRKPFWIEEEKIIDVKSDLEVEYENADTISSSLSFTKA</sequence>
<dbReference type="GO" id="GO:0003341">
    <property type="term" value="P:cilium movement"/>
    <property type="evidence" value="ECO:0007669"/>
    <property type="project" value="TreeGrafter"/>
</dbReference>
<comment type="subcellular location">
    <subcellularLocation>
        <location evidence="1">Cytoplasm</location>
    </subcellularLocation>
</comment>